<dbReference type="InterPro" id="IPR013178">
    <property type="entry name" value="Histone_AcTrfase_Rtt109/CBP"/>
</dbReference>
<evidence type="ECO:0000256" key="7">
    <source>
        <dbReference type="ARBA" id="ARBA00023163"/>
    </source>
</evidence>
<feature type="non-terminal residue" evidence="11">
    <location>
        <position position="429"/>
    </location>
</feature>
<evidence type="ECO:0000256" key="5">
    <source>
        <dbReference type="ARBA" id="ARBA00022990"/>
    </source>
</evidence>
<dbReference type="PROSITE" id="PS51728">
    <property type="entry name" value="RTT109_HAT"/>
    <property type="match status" value="1"/>
</dbReference>
<keyword evidence="3" id="KW-0808">Transferase</keyword>
<reference evidence="11 12" key="1">
    <citation type="submission" date="2014-04" db="EMBL/GenBank/DDBJ databases">
        <authorList>
            <consortium name="DOE Joint Genome Institute"/>
            <person name="Kuo A."/>
            <person name="Girlanda M."/>
            <person name="Perotto S."/>
            <person name="Kohler A."/>
            <person name="Nagy L.G."/>
            <person name="Floudas D."/>
            <person name="Copeland A."/>
            <person name="Barry K.W."/>
            <person name="Cichocki N."/>
            <person name="Veneault-Fourrey C."/>
            <person name="LaButti K."/>
            <person name="Lindquist E.A."/>
            <person name="Lipzen A."/>
            <person name="Lundell T."/>
            <person name="Morin E."/>
            <person name="Murat C."/>
            <person name="Sun H."/>
            <person name="Tunlid A."/>
            <person name="Henrissat B."/>
            <person name="Grigoriev I.V."/>
            <person name="Hibbett D.S."/>
            <person name="Martin F."/>
            <person name="Nordberg H.P."/>
            <person name="Cantor M.N."/>
            <person name="Hua S.X."/>
        </authorList>
    </citation>
    <scope>NUCLEOTIDE SEQUENCE [LARGE SCALE GENOMIC DNA]</scope>
    <source>
        <strain evidence="11 12">MUT 4182</strain>
    </source>
</reference>
<dbReference type="SMART" id="SM01250">
    <property type="entry name" value="KAT11"/>
    <property type="match status" value="1"/>
</dbReference>
<dbReference type="GO" id="GO:0005634">
    <property type="term" value="C:nucleus"/>
    <property type="evidence" value="ECO:0007669"/>
    <property type="project" value="UniProtKB-SubCell"/>
</dbReference>
<feature type="compositionally biased region" description="Polar residues" evidence="10">
    <location>
        <begin position="251"/>
        <end position="265"/>
    </location>
</feature>
<dbReference type="HOGENOM" id="CLU_019224_0_0_1"/>
<evidence type="ECO:0000313" key="12">
    <source>
        <dbReference type="Proteomes" id="UP000054248"/>
    </source>
</evidence>
<keyword evidence="4" id="KW-0227">DNA damage</keyword>
<dbReference type="GO" id="GO:0006974">
    <property type="term" value="P:DNA damage response"/>
    <property type="evidence" value="ECO:0007669"/>
    <property type="project" value="UniProtKB-KW"/>
</dbReference>
<dbReference type="STRING" id="1051891.A0A0C3LS52"/>
<evidence type="ECO:0000256" key="10">
    <source>
        <dbReference type="SAM" id="MobiDB-lite"/>
    </source>
</evidence>
<evidence type="ECO:0000256" key="6">
    <source>
        <dbReference type="ARBA" id="ARBA00023015"/>
    </source>
</evidence>
<evidence type="ECO:0000256" key="8">
    <source>
        <dbReference type="ARBA" id="ARBA00023242"/>
    </source>
</evidence>
<evidence type="ECO:0000313" key="11">
    <source>
        <dbReference type="EMBL" id="KIO24237.1"/>
    </source>
</evidence>
<reference evidence="12" key="2">
    <citation type="submission" date="2015-01" db="EMBL/GenBank/DDBJ databases">
        <title>Evolutionary Origins and Diversification of the Mycorrhizal Mutualists.</title>
        <authorList>
            <consortium name="DOE Joint Genome Institute"/>
            <consortium name="Mycorrhizal Genomics Consortium"/>
            <person name="Kohler A."/>
            <person name="Kuo A."/>
            <person name="Nagy L.G."/>
            <person name="Floudas D."/>
            <person name="Copeland A."/>
            <person name="Barry K.W."/>
            <person name="Cichocki N."/>
            <person name="Veneault-Fourrey C."/>
            <person name="LaButti K."/>
            <person name="Lindquist E.A."/>
            <person name="Lipzen A."/>
            <person name="Lundell T."/>
            <person name="Morin E."/>
            <person name="Murat C."/>
            <person name="Riley R."/>
            <person name="Ohm R."/>
            <person name="Sun H."/>
            <person name="Tunlid A."/>
            <person name="Henrissat B."/>
            <person name="Grigoriev I.V."/>
            <person name="Hibbett D.S."/>
            <person name="Martin F."/>
        </authorList>
    </citation>
    <scope>NUCLEOTIDE SEQUENCE [LARGE SCALE GENOMIC DNA]</scope>
    <source>
        <strain evidence="12">MUT 4182</strain>
    </source>
</reference>
<dbReference type="Proteomes" id="UP000054248">
    <property type="component" value="Unassembled WGS sequence"/>
</dbReference>
<accession>A0A0C3LS52</accession>
<comment type="catalytic activity">
    <reaction evidence="9">
        <text>L-lysyl-[histone] + acetyl-CoA = N(6)-acetyl-L-lysyl-[histone] + CoA + H(+)</text>
        <dbReference type="Rhea" id="RHEA:21992"/>
        <dbReference type="Rhea" id="RHEA-COMP:9845"/>
        <dbReference type="Rhea" id="RHEA-COMP:11338"/>
        <dbReference type="ChEBI" id="CHEBI:15378"/>
        <dbReference type="ChEBI" id="CHEBI:29969"/>
        <dbReference type="ChEBI" id="CHEBI:57287"/>
        <dbReference type="ChEBI" id="CHEBI:57288"/>
        <dbReference type="ChEBI" id="CHEBI:61930"/>
        <dbReference type="EC" id="2.3.1.48"/>
    </reaction>
    <physiologicalReaction direction="left-to-right" evidence="9">
        <dbReference type="Rhea" id="RHEA:21993"/>
    </physiologicalReaction>
</comment>
<comment type="subcellular location">
    <subcellularLocation>
        <location evidence="1">Nucleus</location>
    </subcellularLocation>
</comment>
<keyword evidence="7" id="KW-0804">Transcription</keyword>
<dbReference type="InterPro" id="IPR051236">
    <property type="entry name" value="HAT_RTT109-like"/>
</dbReference>
<evidence type="ECO:0000256" key="9">
    <source>
        <dbReference type="ARBA" id="ARBA00048940"/>
    </source>
</evidence>
<protein>
    <recommendedName>
        <fullName evidence="2">histone acetyltransferase</fullName>
        <ecNumber evidence="2">2.3.1.48</ecNumber>
    </recommendedName>
</protein>
<feature type="compositionally biased region" description="Low complexity" evidence="10">
    <location>
        <begin position="327"/>
        <end position="340"/>
    </location>
</feature>
<dbReference type="GO" id="GO:0032931">
    <property type="term" value="F:histone H3K56 acetyltransferase activity"/>
    <property type="evidence" value="ECO:0007669"/>
    <property type="project" value="TreeGrafter"/>
</dbReference>
<keyword evidence="6" id="KW-0805">Transcription regulation</keyword>
<feature type="region of interest" description="Disordered" evidence="10">
    <location>
        <begin position="251"/>
        <end position="275"/>
    </location>
</feature>
<feature type="region of interest" description="Disordered" evidence="10">
    <location>
        <begin position="296"/>
        <end position="340"/>
    </location>
</feature>
<sequence>MPATTVPALRAHLVQDLQPLPGSSNLVLHVLVSPHRKCTGLFPHTTISQKQRPKILQQDYLVLVSQSPSNDISAMCLVSAVEVVLYNMPSTHASLVYISKVDSTGQVVPGAGSPTVALVKSLLRWFTHPSTRPSPLVRIQLFARAQNQYLFPNSSDHPGKRVLTDVKLCRWWKDVLTGLVEKHQEEVKQLEGNAATTVSSVLWQCFYLFPSLSLMEAEYMLKNAKSGGQPEVTTSTAWVYGHPYASPHSRSFGITSTSANDNGSPHETPLDIFDHIPTFPDDPKARFLHELAATDKAEASAPARKKLKARHSDSIDQEDEGREDSPKPTTSSSKKAPSISQEEFWERMTFRQECSSGAVTGFFTVDLEDDSTEALTSTNSEAEVGTIPAPMVARIMASLGNLDFGSTEKARHATQLLTESIKGLCNGLA</sequence>
<dbReference type="EMBL" id="KN823065">
    <property type="protein sequence ID" value="KIO24237.1"/>
    <property type="molecule type" value="Genomic_DNA"/>
</dbReference>
<evidence type="ECO:0000256" key="4">
    <source>
        <dbReference type="ARBA" id="ARBA00022763"/>
    </source>
</evidence>
<organism evidence="11 12">
    <name type="scientific">Tulasnella calospora MUT 4182</name>
    <dbReference type="NCBI Taxonomy" id="1051891"/>
    <lineage>
        <taxon>Eukaryota</taxon>
        <taxon>Fungi</taxon>
        <taxon>Dikarya</taxon>
        <taxon>Basidiomycota</taxon>
        <taxon>Agaricomycotina</taxon>
        <taxon>Agaricomycetes</taxon>
        <taxon>Cantharellales</taxon>
        <taxon>Tulasnellaceae</taxon>
        <taxon>Tulasnella</taxon>
    </lineage>
</organism>
<dbReference type="EC" id="2.3.1.48" evidence="2"/>
<dbReference type="PANTHER" id="PTHR31571:SF2">
    <property type="entry name" value="HISTONE ACETYLTRANSFERASE RTT109"/>
    <property type="match status" value="1"/>
</dbReference>
<dbReference type="OrthoDB" id="3361892at2759"/>
<dbReference type="Pfam" id="PF08214">
    <property type="entry name" value="HAT_KAT11"/>
    <property type="match status" value="1"/>
</dbReference>
<dbReference type="GO" id="GO:0006355">
    <property type="term" value="P:regulation of DNA-templated transcription"/>
    <property type="evidence" value="ECO:0007669"/>
    <property type="project" value="InterPro"/>
</dbReference>
<evidence type="ECO:0000256" key="3">
    <source>
        <dbReference type="ARBA" id="ARBA00022679"/>
    </source>
</evidence>
<dbReference type="AlphaFoldDB" id="A0A0C3LS52"/>
<dbReference type="InterPro" id="IPR016849">
    <property type="entry name" value="Rtt109"/>
</dbReference>
<evidence type="ECO:0000256" key="2">
    <source>
        <dbReference type="ARBA" id="ARBA00013184"/>
    </source>
</evidence>
<dbReference type="PANTHER" id="PTHR31571">
    <property type="entry name" value="ALTERED INHERITANCE OF MITOCHONDRIA PROTEIN 6"/>
    <property type="match status" value="1"/>
</dbReference>
<keyword evidence="8" id="KW-0539">Nucleus</keyword>
<keyword evidence="12" id="KW-1185">Reference proteome</keyword>
<evidence type="ECO:0000256" key="1">
    <source>
        <dbReference type="ARBA" id="ARBA00004123"/>
    </source>
</evidence>
<proteinExistence type="predicted"/>
<gene>
    <name evidence="11" type="ORF">M407DRAFT_213161</name>
</gene>
<keyword evidence="5" id="KW-0007">Acetylation</keyword>
<name>A0A0C3LS52_9AGAM</name>